<evidence type="ECO:0000313" key="4">
    <source>
        <dbReference type="EMBL" id="CDM64892.1"/>
    </source>
</evidence>
<dbReference type="Pfam" id="PF01596">
    <property type="entry name" value="Methyltransf_3"/>
    <property type="match status" value="1"/>
</dbReference>
<dbReference type="Proteomes" id="UP000031518">
    <property type="component" value="Unassembled WGS sequence"/>
</dbReference>
<dbReference type="RefSeq" id="WP_060635334.1">
    <property type="nucleotide sequence ID" value="NZ_CBXV010000003.1"/>
</dbReference>
<evidence type="ECO:0000256" key="1">
    <source>
        <dbReference type="ARBA" id="ARBA00022603"/>
    </source>
</evidence>
<dbReference type="InterPro" id="IPR002935">
    <property type="entry name" value="SAM_O-MeTrfase"/>
</dbReference>
<proteinExistence type="predicted"/>
<sequence>MKAKIDSILQREQAEYLETLLPASEALLREMEEYAAVNRVPIADREVALFLDITARAIGARRALEIGMAIGYSTIFLARATGEGGTVITIETKDEMIARATDYLERAGVRDRVLIERGRALDVLPQLEAGSFDLVFIDAAKREYGDYLDQSLRLLRPGGVVIVDNLLWKGQVAKDFQDEETQALRDFNRRFVSDERLRAIVIPLGDGLGYGIKIA</sequence>
<evidence type="ECO:0000313" key="5">
    <source>
        <dbReference type="Proteomes" id="UP000031518"/>
    </source>
</evidence>
<dbReference type="GO" id="GO:0008757">
    <property type="term" value="F:S-adenosylmethionine-dependent methyltransferase activity"/>
    <property type="evidence" value="ECO:0007669"/>
    <property type="project" value="TreeGrafter"/>
</dbReference>
<dbReference type="AlphaFoldDB" id="A0A0B6WVW1"/>
<accession>A0A0B6WVW1</accession>
<keyword evidence="1 4" id="KW-0489">Methyltransferase</keyword>
<dbReference type="PROSITE" id="PS51682">
    <property type="entry name" value="SAM_OMT_I"/>
    <property type="match status" value="1"/>
</dbReference>
<keyword evidence="5" id="KW-1185">Reference proteome</keyword>
<protein>
    <submittedName>
        <fullName evidence="4">Predicted O-methyltransferase</fullName>
    </submittedName>
</protein>
<name>A0A0B6WVW1_9BACT</name>
<dbReference type="SUPFAM" id="SSF53335">
    <property type="entry name" value="S-adenosyl-L-methionine-dependent methyltransferases"/>
    <property type="match status" value="1"/>
</dbReference>
<dbReference type="EMBL" id="CBXV010000003">
    <property type="protein sequence ID" value="CDM64892.1"/>
    <property type="molecule type" value="Genomic_DNA"/>
</dbReference>
<keyword evidence="2 4" id="KW-0808">Transferase</keyword>
<dbReference type="PANTHER" id="PTHR10509:SF14">
    <property type="entry name" value="CAFFEOYL-COA O-METHYLTRANSFERASE 3-RELATED"/>
    <property type="match status" value="1"/>
</dbReference>
<dbReference type="Gene3D" id="3.40.50.150">
    <property type="entry name" value="Vaccinia Virus protein VP39"/>
    <property type="match status" value="1"/>
</dbReference>
<dbReference type="GO" id="GO:0008171">
    <property type="term" value="F:O-methyltransferase activity"/>
    <property type="evidence" value="ECO:0007669"/>
    <property type="project" value="InterPro"/>
</dbReference>
<dbReference type="InterPro" id="IPR029063">
    <property type="entry name" value="SAM-dependent_MTases_sf"/>
</dbReference>
<reference evidence="4 5" key="1">
    <citation type="submission" date="2013-12" db="EMBL/GenBank/DDBJ databases">
        <authorList>
            <person name="Stott M."/>
        </authorList>
    </citation>
    <scope>NUCLEOTIDE SEQUENCE [LARGE SCALE GENOMIC DNA]</scope>
    <source>
        <strain evidence="4 5">K22</strain>
    </source>
</reference>
<dbReference type="PANTHER" id="PTHR10509">
    <property type="entry name" value="O-METHYLTRANSFERASE-RELATED"/>
    <property type="match status" value="1"/>
</dbReference>
<evidence type="ECO:0000256" key="3">
    <source>
        <dbReference type="ARBA" id="ARBA00022691"/>
    </source>
</evidence>
<keyword evidence="3" id="KW-0949">S-adenosyl-L-methionine</keyword>
<gene>
    <name evidence="4" type="ORF">PYK22_00887</name>
</gene>
<dbReference type="GO" id="GO:0032259">
    <property type="term" value="P:methylation"/>
    <property type="evidence" value="ECO:0007669"/>
    <property type="project" value="UniProtKB-KW"/>
</dbReference>
<dbReference type="InterPro" id="IPR050362">
    <property type="entry name" value="Cation-dep_OMT"/>
</dbReference>
<dbReference type="OrthoDB" id="9799672at2"/>
<dbReference type="STRING" id="454194.PYK22_00887"/>
<evidence type="ECO:0000256" key="2">
    <source>
        <dbReference type="ARBA" id="ARBA00022679"/>
    </source>
</evidence>
<organism evidence="4 5">
    <name type="scientific">Pyrinomonas methylaliphatogenes</name>
    <dbReference type="NCBI Taxonomy" id="454194"/>
    <lineage>
        <taxon>Bacteria</taxon>
        <taxon>Pseudomonadati</taxon>
        <taxon>Acidobacteriota</taxon>
        <taxon>Blastocatellia</taxon>
        <taxon>Blastocatellales</taxon>
        <taxon>Pyrinomonadaceae</taxon>
        <taxon>Pyrinomonas</taxon>
    </lineage>
</organism>
<reference evidence="4 5" key="2">
    <citation type="submission" date="2015-01" db="EMBL/GenBank/DDBJ databases">
        <title>Complete genome sequence of Pyrinomonas methylaliphatogenes type strain K22T.</title>
        <authorList>
            <person name="Lee K.C.Y."/>
            <person name="Power J.F."/>
            <person name="Dunfield P.F."/>
            <person name="Morgan X.C."/>
            <person name="Huttenhower C."/>
            <person name="Stott M.B."/>
        </authorList>
    </citation>
    <scope>NUCLEOTIDE SEQUENCE [LARGE SCALE GENOMIC DNA]</scope>
    <source>
        <strain evidence="4 5">K22</strain>
    </source>
</reference>
<dbReference type="CDD" id="cd02440">
    <property type="entry name" value="AdoMet_MTases"/>
    <property type="match status" value="1"/>
</dbReference>